<accession>A0A397UHR4</accession>
<proteinExistence type="predicted"/>
<keyword evidence="3" id="KW-1185">Reference proteome</keyword>
<sequence length="213" mass="23935">MLPGTINAFPEWLCTELTIMSTNSERLRSKGLQPVPNSCSKKFSHILTSGIKWTYISNEPSTSSTTINTKGISEVEFNEDLDGIEEKYATLNSQVPQQRQNTKHNINLHNSNNKRSNNKSTTLNFVDIILQVQKGTSSFKTTHKGQSSSTNNFVSTSQNTSQHISSRATHIEDEEDAALISDNDLTELVEVRIQEAMPEIKEKHRKNLRSAKK</sequence>
<reference evidence="2 3" key="1">
    <citation type="submission" date="2018-06" db="EMBL/GenBank/DDBJ databases">
        <title>Comparative genomics reveals the genomic features of Rhizophagus irregularis, R. cerebriforme, R. diaphanum and Gigaspora rosea, and their symbiotic lifestyle signature.</title>
        <authorList>
            <person name="Morin E."/>
            <person name="San Clemente H."/>
            <person name="Chen E.C.H."/>
            <person name="De La Providencia I."/>
            <person name="Hainaut M."/>
            <person name="Kuo A."/>
            <person name="Kohler A."/>
            <person name="Murat C."/>
            <person name="Tang N."/>
            <person name="Roy S."/>
            <person name="Loubradou J."/>
            <person name="Henrissat B."/>
            <person name="Grigoriev I.V."/>
            <person name="Corradi N."/>
            <person name="Roux C."/>
            <person name="Martin F.M."/>
        </authorList>
    </citation>
    <scope>NUCLEOTIDE SEQUENCE [LARGE SCALE GENOMIC DNA]</scope>
    <source>
        <strain evidence="2 3">DAOM 194757</strain>
    </source>
</reference>
<feature type="region of interest" description="Disordered" evidence="1">
    <location>
        <begin position="94"/>
        <end position="119"/>
    </location>
</feature>
<feature type="compositionally biased region" description="Low complexity" evidence="1">
    <location>
        <begin position="103"/>
        <end position="119"/>
    </location>
</feature>
<evidence type="ECO:0000313" key="2">
    <source>
        <dbReference type="EMBL" id="RIB08627.1"/>
    </source>
</evidence>
<feature type="region of interest" description="Disordered" evidence="1">
    <location>
        <begin position="139"/>
        <end position="164"/>
    </location>
</feature>
<gene>
    <name evidence="2" type="ORF">C2G38_2211191</name>
</gene>
<evidence type="ECO:0000256" key="1">
    <source>
        <dbReference type="SAM" id="MobiDB-lite"/>
    </source>
</evidence>
<evidence type="ECO:0000313" key="3">
    <source>
        <dbReference type="Proteomes" id="UP000266673"/>
    </source>
</evidence>
<protein>
    <submittedName>
        <fullName evidence="2">Uncharacterized protein</fullName>
    </submittedName>
</protein>
<dbReference type="Proteomes" id="UP000266673">
    <property type="component" value="Unassembled WGS sequence"/>
</dbReference>
<dbReference type="EMBL" id="QKWP01001485">
    <property type="protein sequence ID" value="RIB08627.1"/>
    <property type="molecule type" value="Genomic_DNA"/>
</dbReference>
<organism evidence="2 3">
    <name type="scientific">Gigaspora rosea</name>
    <dbReference type="NCBI Taxonomy" id="44941"/>
    <lineage>
        <taxon>Eukaryota</taxon>
        <taxon>Fungi</taxon>
        <taxon>Fungi incertae sedis</taxon>
        <taxon>Mucoromycota</taxon>
        <taxon>Glomeromycotina</taxon>
        <taxon>Glomeromycetes</taxon>
        <taxon>Diversisporales</taxon>
        <taxon>Gigasporaceae</taxon>
        <taxon>Gigaspora</taxon>
    </lineage>
</organism>
<dbReference type="AlphaFoldDB" id="A0A397UHR4"/>
<name>A0A397UHR4_9GLOM</name>
<comment type="caution">
    <text evidence="2">The sequence shown here is derived from an EMBL/GenBank/DDBJ whole genome shotgun (WGS) entry which is preliminary data.</text>
</comment>